<evidence type="ECO:0000313" key="2">
    <source>
        <dbReference type="Proteomes" id="UP001064048"/>
    </source>
</evidence>
<name>A0ACC0KJ80_CHOFU</name>
<organism evidence="1 2">
    <name type="scientific">Choristoneura fumiferana</name>
    <name type="common">Spruce budworm moth</name>
    <name type="synonym">Archips fumiferana</name>
    <dbReference type="NCBI Taxonomy" id="7141"/>
    <lineage>
        <taxon>Eukaryota</taxon>
        <taxon>Metazoa</taxon>
        <taxon>Ecdysozoa</taxon>
        <taxon>Arthropoda</taxon>
        <taxon>Hexapoda</taxon>
        <taxon>Insecta</taxon>
        <taxon>Pterygota</taxon>
        <taxon>Neoptera</taxon>
        <taxon>Endopterygota</taxon>
        <taxon>Lepidoptera</taxon>
        <taxon>Glossata</taxon>
        <taxon>Ditrysia</taxon>
        <taxon>Tortricoidea</taxon>
        <taxon>Tortricidae</taxon>
        <taxon>Tortricinae</taxon>
        <taxon>Choristoneura</taxon>
    </lineage>
</organism>
<accession>A0ACC0KJ80</accession>
<evidence type="ECO:0000313" key="1">
    <source>
        <dbReference type="EMBL" id="KAI8436512.1"/>
    </source>
</evidence>
<keyword evidence="2" id="KW-1185">Reference proteome</keyword>
<gene>
    <name evidence="1" type="ORF">MSG28_010057</name>
</gene>
<comment type="caution">
    <text evidence="1">The sequence shown here is derived from an EMBL/GenBank/DDBJ whole genome shotgun (WGS) entry which is preliminary data.</text>
</comment>
<dbReference type="EMBL" id="CM046117">
    <property type="protein sequence ID" value="KAI8436512.1"/>
    <property type="molecule type" value="Genomic_DNA"/>
</dbReference>
<proteinExistence type="predicted"/>
<sequence length="111" mass="13097">MVLRQRCWQHFPLDRKTDALSEETASSSFSCFQDSSDDIIFYVNRWLENNDNFIGRPPAELHIMSELNELKFNRNRQRHPAMPRQFIKKKRNLAMETLGPIQVLGLYTSIP</sequence>
<reference evidence="1 2" key="1">
    <citation type="journal article" date="2022" name="Genome Biol. Evol.">
        <title>The Spruce Budworm Genome: Reconstructing the Evolutionary History of Antifreeze Proteins.</title>
        <authorList>
            <person name="Beliveau C."/>
            <person name="Gagne P."/>
            <person name="Picq S."/>
            <person name="Vernygora O."/>
            <person name="Keeling C.I."/>
            <person name="Pinkney K."/>
            <person name="Doucet D."/>
            <person name="Wen F."/>
            <person name="Johnston J.S."/>
            <person name="Maaroufi H."/>
            <person name="Boyle B."/>
            <person name="Laroche J."/>
            <person name="Dewar K."/>
            <person name="Juretic N."/>
            <person name="Blackburn G."/>
            <person name="Nisole A."/>
            <person name="Brunet B."/>
            <person name="Brandao M."/>
            <person name="Lumley L."/>
            <person name="Duan J."/>
            <person name="Quan G."/>
            <person name="Lucarotti C.J."/>
            <person name="Roe A.D."/>
            <person name="Sperling F.A.H."/>
            <person name="Levesque R.C."/>
            <person name="Cusson M."/>
        </authorList>
    </citation>
    <scope>NUCLEOTIDE SEQUENCE [LARGE SCALE GENOMIC DNA]</scope>
    <source>
        <strain evidence="1">Glfc:IPQL:Cfum</strain>
    </source>
</reference>
<dbReference type="Proteomes" id="UP001064048">
    <property type="component" value="Chromosome 17"/>
</dbReference>
<protein>
    <submittedName>
        <fullName evidence="1">Uncharacterized protein</fullName>
    </submittedName>
</protein>